<name>A0A1H3F8T4_9FLAO</name>
<dbReference type="InterPro" id="IPR029063">
    <property type="entry name" value="SAM-dependent_MTases_sf"/>
</dbReference>
<dbReference type="STRING" id="229203.SAMN05444338_11718"/>
<sequence length="199" mass="22643">MSNFWNERYAENEYAYGIQPNQFFSESISKLPENGKILFPAEGEGRNAVFAAKNGFEVFAFDTSMEGKKKADKLANDNGVKIDYRVGILEELDFEPASFDGVVFIYSHFPKAIRATIHQQIERLLKSNGVVIFEAFSKEQLQYPSGGPKDIEMLFSEEEVKEEFKNIAFDFLKTEIIELSEGPFHQGKGSVIRFIGKKK</sequence>
<evidence type="ECO:0000313" key="4">
    <source>
        <dbReference type="Proteomes" id="UP000198569"/>
    </source>
</evidence>
<dbReference type="RefSeq" id="WP_091434753.1">
    <property type="nucleotide sequence ID" value="NZ_FNMV01000017.1"/>
</dbReference>
<organism evidence="3 4">
    <name type="scientific">Flavobacterium degerlachei</name>
    <dbReference type="NCBI Taxonomy" id="229203"/>
    <lineage>
        <taxon>Bacteria</taxon>
        <taxon>Pseudomonadati</taxon>
        <taxon>Bacteroidota</taxon>
        <taxon>Flavobacteriia</taxon>
        <taxon>Flavobacteriales</taxon>
        <taxon>Flavobacteriaceae</taxon>
        <taxon>Flavobacterium</taxon>
    </lineage>
</organism>
<dbReference type="GO" id="GO:0008168">
    <property type="term" value="F:methyltransferase activity"/>
    <property type="evidence" value="ECO:0007669"/>
    <property type="project" value="UniProtKB-KW"/>
</dbReference>
<evidence type="ECO:0000313" key="3">
    <source>
        <dbReference type="EMBL" id="SDX87330.1"/>
    </source>
</evidence>
<dbReference type="Gene3D" id="3.40.50.150">
    <property type="entry name" value="Vaccinia Virus protein VP39"/>
    <property type="match status" value="1"/>
</dbReference>
<keyword evidence="3" id="KW-0489">Methyltransferase</keyword>
<dbReference type="CDD" id="cd02440">
    <property type="entry name" value="AdoMet_MTases"/>
    <property type="match status" value="1"/>
</dbReference>
<dbReference type="EMBL" id="FNMV01000017">
    <property type="protein sequence ID" value="SDX87330.1"/>
    <property type="molecule type" value="Genomic_DNA"/>
</dbReference>
<dbReference type="Pfam" id="PF13649">
    <property type="entry name" value="Methyltransf_25"/>
    <property type="match status" value="1"/>
</dbReference>
<evidence type="ECO:0000259" key="2">
    <source>
        <dbReference type="Pfam" id="PF13649"/>
    </source>
</evidence>
<dbReference type="AlphaFoldDB" id="A0A1H3F8T4"/>
<accession>A0A1H3F8T4</accession>
<dbReference type="PANTHER" id="PTHR43861">
    <property type="entry name" value="TRANS-ACONITATE 2-METHYLTRANSFERASE-RELATED"/>
    <property type="match status" value="1"/>
</dbReference>
<dbReference type="OrthoDB" id="9804312at2"/>
<dbReference type="GO" id="GO:0032259">
    <property type="term" value="P:methylation"/>
    <property type="evidence" value="ECO:0007669"/>
    <property type="project" value="UniProtKB-KW"/>
</dbReference>
<dbReference type="InterPro" id="IPR041698">
    <property type="entry name" value="Methyltransf_25"/>
</dbReference>
<proteinExistence type="predicted"/>
<dbReference type="PANTHER" id="PTHR43861:SF3">
    <property type="entry name" value="PUTATIVE (AFU_ORTHOLOGUE AFUA_2G14390)-RELATED"/>
    <property type="match status" value="1"/>
</dbReference>
<keyword evidence="4" id="KW-1185">Reference proteome</keyword>
<gene>
    <name evidence="3" type="ORF">SAMN05444338_11718</name>
</gene>
<keyword evidence="1 3" id="KW-0808">Transferase</keyword>
<dbReference type="Proteomes" id="UP000198569">
    <property type="component" value="Unassembled WGS sequence"/>
</dbReference>
<reference evidence="4" key="1">
    <citation type="submission" date="2016-10" db="EMBL/GenBank/DDBJ databases">
        <authorList>
            <person name="Varghese N."/>
            <person name="Submissions S."/>
        </authorList>
    </citation>
    <scope>NUCLEOTIDE SEQUENCE [LARGE SCALE GENOMIC DNA]</scope>
    <source>
        <strain evidence="4">DSM 15718</strain>
    </source>
</reference>
<protein>
    <submittedName>
        <fullName evidence="3">Methyltransferase domain-containing protein</fullName>
    </submittedName>
</protein>
<feature type="domain" description="Methyltransferase" evidence="2">
    <location>
        <begin position="42"/>
        <end position="129"/>
    </location>
</feature>
<evidence type="ECO:0000256" key="1">
    <source>
        <dbReference type="ARBA" id="ARBA00022679"/>
    </source>
</evidence>
<dbReference type="SUPFAM" id="SSF53335">
    <property type="entry name" value="S-adenosyl-L-methionine-dependent methyltransferases"/>
    <property type="match status" value="1"/>
</dbReference>